<feature type="transmembrane region" description="Helical" evidence="3">
    <location>
        <begin position="47"/>
        <end position="64"/>
    </location>
</feature>
<evidence type="ECO:0000259" key="4">
    <source>
        <dbReference type="SMART" id="SM00387"/>
    </source>
</evidence>
<dbReference type="Pfam" id="PF07730">
    <property type="entry name" value="HisKA_3"/>
    <property type="match status" value="1"/>
</dbReference>
<evidence type="ECO:0000256" key="3">
    <source>
        <dbReference type="SAM" id="Phobius"/>
    </source>
</evidence>
<protein>
    <submittedName>
        <fullName evidence="5">Putative two-component system sensor kinase</fullName>
    </submittedName>
</protein>
<dbReference type="Gene3D" id="1.20.5.1930">
    <property type="match status" value="1"/>
</dbReference>
<reference evidence="5" key="1">
    <citation type="journal article" date="2015" name="Proc. Natl. Acad. Sci. U.S.A.">
        <title>Networks of energetic and metabolic interactions define dynamics in microbial communities.</title>
        <authorList>
            <person name="Embree M."/>
            <person name="Liu J.K."/>
            <person name="Al-Bassam M.M."/>
            <person name="Zengler K."/>
        </authorList>
    </citation>
    <scope>NUCLEOTIDE SEQUENCE</scope>
</reference>
<dbReference type="EMBL" id="LNQE01001899">
    <property type="protein sequence ID" value="KUG02966.1"/>
    <property type="molecule type" value="Genomic_DNA"/>
</dbReference>
<dbReference type="InterPro" id="IPR050482">
    <property type="entry name" value="Sensor_HK_TwoCompSys"/>
</dbReference>
<accession>A0A0W8E3I3</accession>
<keyword evidence="3" id="KW-0812">Transmembrane</keyword>
<keyword evidence="3" id="KW-1133">Transmembrane helix</keyword>
<proteinExistence type="predicted"/>
<dbReference type="GO" id="GO:0000155">
    <property type="term" value="F:phosphorelay sensor kinase activity"/>
    <property type="evidence" value="ECO:0007669"/>
    <property type="project" value="InterPro"/>
</dbReference>
<dbReference type="AlphaFoldDB" id="A0A0W8E3I3"/>
<feature type="transmembrane region" description="Helical" evidence="3">
    <location>
        <begin position="70"/>
        <end position="87"/>
    </location>
</feature>
<evidence type="ECO:0000313" key="5">
    <source>
        <dbReference type="EMBL" id="KUG02966.1"/>
    </source>
</evidence>
<feature type="transmembrane region" description="Helical" evidence="3">
    <location>
        <begin position="204"/>
        <end position="224"/>
    </location>
</feature>
<gene>
    <name evidence="5" type="ORF">ASZ90_019649</name>
</gene>
<dbReference type="CDD" id="cd16917">
    <property type="entry name" value="HATPase_UhpB-NarQ-NarX-like"/>
    <property type="match status" value="1"/>
</dbReference>
<dbReference type="GO" id="GO:0046983">
    <property type="term" value="F:protein dimerization activity"/>
    <property type="evidence" value="ECO:0007669"/>
    <property type="project" value="InterPro"/>
</dbReference>
<keyword evidence="2 5" id="KW-0418">Kinase</keyword>
<dbReference type="InterPro" id="IPR003594">
    <property type="entry name" value="HATPase_dom"/>
</dbReference>
<dbReference type="InterPro" id="IPR036890">
    <property type="entry name" value="HATPase_C_sf"/>
</dbReference>
<dbReference type="InterPro" id="IPR011712">
    <property type="entry name" value="Sig_transdc_His_kin_sub3_dim/P"/>
</dbReference>
<name>A0A0W8E3I3_9ZZZZ</name>
<dbReference type="PANTHER" id="PTHR24421">
    <property type="entry name" value="NITRATE/NITRITE SENSOR PROTEIN NARX-RELATED"/>
    <property type="match status" value="1"/>
</dbReference>
<evidence type="ECO:0000256" key="1">
    <source>
        <dbReference type="ARBA" id="ARBA00022679"/>
    </source>
</evidence>
<feature type="domain" description="Histidine kinase/HSP90-like ATPase" evidence="4">
    <location>
        <begin position="518"/>
        <end position="614"/>
    </location>
</feature>
<dbReference type="Gene3D" id="3.30.565.10">
    <property type="entry name" value="Histidine kinase-like ATPase, C-terminal domain"/>
    <property type="match status" value="1"/>
</dbReference>
<dbReference type="Pfam" id="PF02518">
    <property type="entry name" value="HATPase_c"/>
    <property type="match status" value="1"/>
</dbReference>
<organism evidence="5">
    <name type="scientific">hydrocarbon metagenome</name>
    <dbReference type="NCBI Taxonomy" id="938273"/>
    <lineage>
        <taxon>unclassified sequences</taxon>
        <taxon>metagenomes</taxon>
        <taxon>ecological metagenomes</taxon>
    </lineage>
</organism>
<dbReference type="SUPFAM" id="SSF55874">
    <property type="entry name" value="ATPase domain of HSP90 chaperone/DNA topoisomerase II/histidine kinase"/>
    <property type="match status" value="1"/>
</dbReference>
<sequence>MTGSKYKKDIITLVPNCINRIIPGGIKWEMNQPGISNPTACIRHSMLIARLLLVSLTSCFYLISPPQSPLGIKIMVVMAMITAVLLTRNLYGSSEIDDILVSIYDPCKIIGQQDPPASENRKPYLLLTIITIEVMGTALVTMPTGGLDSPFVWYALSPIIAAAFYLPFYYSWLTTGLFLSVSLILRYTLLGSSIPLTLELFNHSSLIMIFCLCTALAQLAAALYRKLALAYSELEKAHADSENALAHISSLYQVLEACSAGEDRAQMANVLAAYTAKLCGRPSACFIVRDNGIWGKEAAATRLLRLGGEENPLSYRIWEEEVNLIWEQIESKVDHSDLTWETAGGQRIKYQPITSSGECFGVLAYLDDGGSLPEKDNADGRESLSFLAGLGGIALERLETDKLWGRLLISEEQNRIANEIHDGVAQYLFSMVCAVHALSQQEFSLRDNRVQQQLKLLEDTASRASRELKASIYGLSPLRRGESIFVENIASYLDSLGQLHGIQVDLQTEGNEEAISPALRKALYRMVREASSNAIRHGKCSRLRVRLDMYPGQTRLEIEDNGCGWKFREIRSDEKAGLGLRNMTHTAEIFHGELNIQSGPGKGTTIRCIIPKPVAEKQQQEPVYKIGIY</sequence>
<comment type="caution">
    <text evidence="5">The sequence shown here is derived from an EMBL/GenBank/DDBJ whole genome shotgun (WGS) entry which is preliminary data.</text>
</comment>
<keyword evidence="1" id="KW-0808">Transferase</keyword>
<dbReference type="SMART" id="SM00387">
    <property type="entry name" value="HATPase_c"/>
    <property type="match status" value="1"/>
</dbReference>
<dbReference type="GO" id="GO:0016020">
    <property type="term" value="C:membrane"/>
    <property type="evidence" value="ECO:0007669"/>
    <property type="project" value="InterPro"/>
</dbReference>
<feature type="transmembrane region" description="Helical" evidence="3">
    <location>
        <begin position="124"/>
        <end position="145"/>
    </location>
</feature>
<keyword evidence="3" id="KW-0472">Membrane</keyword>
<dbReference type="PANTHER" id="PTHR24421:SF61">
    <property type="entry name" value="OXYGEN SENSOR HISTIDINE KINASE NREB"/>
    <property type="match status" value="1"/>
</dbReference>
<evidence type="ECO:0000256" key="2">
    <source>
        <dbReference type="ARBA" id="ARBA00022777"/>
    </source>
</evidence>